<evidence type="ECO:0000313" key="2">
    <source>
        <dbReference type="EMBL" id="RNF40386.1"/>
    </source>
</evidence>
<evidence type="ECO:0000313" key="3">
    <source>
        <dbReference type="Proteomes" id="UP000275473"/>
    </source>
</evidence>
<evidence type="ECO:0000256" key="1">
    <source>
        <dbReference type="SAM" id="Phobius"/>
    </source>
</evidence>
<name>A0A3M8P9K9_9BACL</name>
<sequence>MNEWKQAYRLAIFEMKASMRSFLLILVFYIAMSLIFMQSLDVHLEDEFNFFDLLFLLIFFMFPVWMKNKEFQMQKIDGDLWASPSIIMLQQLPVSKDIIVKSRFIIHSFCSFPFQLVLLIAMPIMSENFREAMTPVAYTAFVLIWLAFSIAIGFIMAASEAGGNYKLKAIVLSFIYLLIGFAVIYFLRPDDGFLQLTMMMAAEWSLLSIVLAVVVSIAGWKYWQADMRKMIKKADYL</sequence>
<dbReference type="AlphaFoldDB" id="A0A3M8P9K9"/>
<gene>
    <name evidence="2" type="ORF">EEX84_02880</name>
</gene>
<dbReference type="Proteomes" id="UP000275473">
    <property type="component" value="Unassembled WGS sequence"/>
</dbReference>
<feature type="transmembrane region" description="Helical" evidence="1">
    <location>
        <begin position="50"/>
        <end position="66"/>
    </location>
</feature>
<protein>
    <submittedName>
        <fullName evidence="2">Uncharacterized protein</fullName>
    </submittedName>
</protein>
<feature type="transmembrane region" description="Helical" evidence="1">
    <location>
        <begin position="21"/>
        <end position="38"/>
    </location>
</feature>
<feature type="transmembrane region" description="Helical" evidence="1">
    <location>
        <begin position="104"/>
        <end position="124"/>
    </location>
</feature>
<dbReference type="EMBL" id="RIAX01000002">
    <property type="protein sequence ID" value="RNF40386.1"/>
    <property type="molecule type" value="Genomic_DNA"/>
</dbReference>
<organism evidence="2 3">
    <name type="scientific">Planococcus salinus</name>
    <dbReference type="NCBI Taxonomy" id="1848460"/>
    <lineage>
        <taxon>Bacteria</taxon>
        <taxon>Bacillati</taxon>
        <taxon>Bacillota</taxon>
        <taxon>Bacilli</taxon>
        <taxon>Bacillales</taxon>
        <taxon>Caryophanaceae</taxon>
        <taxon>Planococcus</taxon>
    </lineage>
</organism>
<keyword evidence="1" id="KW-0472">Membrane</keyword>
<feature type="transmembrane region" description="Helical" evidence="1">
    <location>
        <begin position="136"/>
        <end position="157"/>
    </location>
</feature>
<keyword evidence="1" id="KW-1133">Transmembrane helix</keyword>
<reference evidence="2 3" key="1">
    <citation type="journal article" date="2018" name="Int. J. Syst. Evol. Microbiol.">
        <title>Planococcus salinus sp. nov., a moderately halophilic bacterium isolated from a saline-alkali soil.</title>
        <authorList>
            <person name="Gan L."/>
        </authorList>
    </citation>
    <scope>NUCLEOTIDE SEQUENCE [LARGE SCALE GENOMIC DNA]</scope>
    <source>
        <strain evidence="2 3">LCB217</strain>
    </source>
</reference>
<proteinExistence type="predicted"/>
<accession>A0A3M8P9K9</accession>
<comment type="caution">
    <text evidence="2">The sequence shown here is derived from an EMBL/GenBank/DDBJ whole genome shotgun (WGS) entry which is preliminary data.</text>
</comment>
<feature type="transmembrane region" description="Helical" evidence="1">
    <location>
        <begin position="199"/>
        <end position="223"/>
    </location>
</feature>
<dbReference type="OrthoDB" id="2965073at2"/>
<keyword evidence="3" id="KW-1185">Reference proteome</keyword>
<dbReference type="RefSeq" id="WP_123164087.1">
    <property type="nucleotide sequence ID" value="NZ_RIAX01000002.1"/>
</dbReference>
<keyword evidence="1" id="KW-0812">Transmembrane</keyword>
<feature type="transmembrane region" description="Helical" evidence="1">
    <location>
        <begin position="169"/>
        <end position="187"/>
    </location>
</feature>